<dbReference type="OrthoDB" id="4949932at2"/>
<dbReference type="KEGG" id="aau:AAur_0404"/>
<sequence>MRTPLVQEKLAWVAGLAAVALGLAAHMVAGGSAPAIPVLLCLAALGCLAAQLLARWVHGPLLLLLLSGVAQQLLHLGFDAFGGYFPGSGILDHLHGGQATSPAAGAPANGAAPSGGSVHLMLYTHMAAAILTLLVASGVFKVAGLRSRRREGTDPALVRDSRP</sequence>
<feature type="transmembrane region" description="Helical" evidence="1">
    <location>
        <begin position="120"/>
        <end position="140"/>
    </location>
</feature>
<dbReference type="AlphaFoldDB" id="A1R1V3"/>
<reference evidence="2 3" key="1">
    <citation type="journal article" date="2006" name="PLoS Genet.">
        <title>Secrets of soil survival revealed by the genome sequence of Arthrobacter aurescens TC1.</title>
        <authorList>
            <person name="Mongodin E.F."/>
            <person name="Shapir N."/>
            <person name="Daugherty S.C."/>
            <person name="DeBoy R.T."/>
            <person name="Emerson J.B."/>
            <person name="Shvartzbeyn A."/>
            <person name="Radune D."/>
            <person name="Vamathevan J."/>
            <person name="Riggs F."/>
            <person name="Grinberg V."/>
            <person name="Khouri H."/>
            <person name="Wackett L.P."/>
            <person name="Nelson K.E."/>
            <person name="Sadowsky M.J."/>
        </authorList>
    </citation>
    <scope>NUCLEOTIDE SEQUENCE [LARGE SCALE GENOMIC DNA]</scope>
    <source>
        <strain evidence="2 3">TC1</strain>
    </source>
</reference>
<evidence type="ECO:0000313" key="3">
    <source>
        <dbReference type="Proteomes" id="UP000000637"/>
    </source>
</evidence>
<evidence type="ECO:0000256" key="1">
    <source>
        <dbReference type="SAM" id="Phobius"/>
    </source>
</evidence>
<dbReference type="Proteomes" id="UP000000637">
    <property type="component" value="Chromosome"/>
</dbReference>
<name>A1R1V3_PAEAT</name>
<proteinExistence type="predicted"/>
<dbReference type="EMBL" id="CP000474">
    <property type="protein sequence ID" value="ABM08823.1"/>
    <property type="molecule type" value="Genomic_DNA"/>
</dbReference>
<dbReference type="STRING" id="290340.AAur_0404"/>
<feature type="transmembrane region" description="Helical" evidence="1">
    <location>
        <begin position="35"/>
        <end position="54"/>
    </location>
</feature>
<evidence type="ECO:0000313" key="2">
    <source>
        <dbReference type="EMBL" id="ABM08823.1"/>
    </source>
</evidence>
<organism evidence="2 3">
    <name type="scientific">Paenarthrobacter aurescens (strain TC1)</name>
    <dbReference type="NCBI Taxonomy" id="290340"/>
    <lineage>
        <taxon>Bacteria</taxon>
        <taxon>Bacillati</taxon>
        <taxon>Actinomycetota</taxon>
        <taxon>Actinomycetes</taxon>
        <taxon>Micrococcales</taxon>
        <taxon>Micrococcaceae</taxon>
        <taxon>Paenarthrobacter</taxon>
    </lineage>
</organism>
<gene>
    <name evidence="2" type="ordered locus">AAur_0404</name>
</gene>
<keyword evidence="3" id="KW-1185">Reference proteome</keyword>
<keyword evidence="1" id="KW-1133">Transmembrane helix</keyword>
<keyword evidence="1" id="KW-0472">Membrane</keyword>
<accession>A1R1V3</accession>
<keyword evidence="1" id="KW-0812">Transmembrane</keyword>
<protein>
    <submittedName>
        <fullName evidence="2">Uncharacterized protein</fullName>
    </submittedName>
</protein>
<dbReference type="HOGENOM" id="CLU_1583176_0_0_11"/>
<dbReference type="RefSeq" id="WP_011773163.1">
    <property type="nucleotide sequence ID" value="NC_008711.1"/>
</dbReference>